<evidence type="ECO:0000313" key="2">
    <source>
        <dbReference type="EMBL" id="EFC95575.1"/>
    </source>
</evidence>
<evidence type="ECO:0000313" key="3">
    <source>
        <dbReference type="Proteomes" id="UP000004968"/>
    </source>
</evidence>
<comment type="caution">
    <text evidence="2">The sequence shown here is derived from an EMBL/GenBank/DDBJ whole genome shotgun (WGS) entry which is preliminary data.</text>
</comment>
<evidence type="ECO:0000256" key="1">
    <source>
        <dbReference type="SAM" id="Coils"/>
    </source>
</evidence>
<dbReference type="Proteomes" id="UP000004968">
    <property type="component" value="Unassembled WGS sequence"/>
</dbReference>
<dbReference type="HOGENOM" id="CLU_1869432_0_0_9"/>
<keyword evidence="1" id="KW-0175">Coiled coil</keyword>
<evidence type="ECO:0008006" key="4">
    <source>
        <dbReference type="Google" id="ProtNLM"/>
    </source>
</evidence>
<dbReference type="AlphaFoldDB" id="D3ARI5"/>
<accession>D3ARI5</accession>
<proteinExistence type="predicted"/>
<dbReference type="EMBL" id="ACIO01000724">
    <property type="protein sequence ID" value="EFC95575.1"/>
    <property type="molecule type" value="Genomic_DNA"/>
</dbReference>
<gene>
    <name evidence="2" type="ORF">CLOSTHATH_06241</name>
</gene>
<feature type="non-terminal residue" evidence="2">
    <location>
        <position position="137"/>
    </location>
</feature>
<reference evidence="2 3" key="1">
    <citation type="submission" date="2010-01" db="EMBL/GenBank/DDBJ databases">
        <authorList>
            <person name="Weinstock G."/>
            <person name="Sodergren E."/>
            <person name="Clifton S."/>
            <person name="Fulton L."/>
            <person name="Fulton B."/>
            <person name="Courtney L."/>
            <person name="Fronick C."/>
            <person name="Harrison M."/>
            <person name="Strong C."/>
            <person name="Farmer C."/>
            <person name="Delahaunty K."/>
            <person name="Markovic C."/>
            <person name="Hall O."/>
            <person name="Minx P."/>
            <person name="Tomlinson C."/>
            <person name="Mitreva M."/>
            <person name="Nelson J."/>
            <person name="Hou S."/>
            <person name="Wollam A."/>
            <person name="Pepin K.H."/>
            <person name="Johnson M."/>
            <person name="Bhonagiri V."/>
            <person name="Nash W.E."/>
            <person name="Warren W."/>
            <person name="Chinwalla A."/>
            <person name="Mardis E.R."/>
            <person name="Wilson R.K."/>
        </authorList>
    </citation>
    <scope>NUCLEOTIDE SEQUENCE [LARGE SCALE GENOMIC DNA]</scope>
    <source>
        <strain evidence="2 3">DSM 13479</strain>
    </source>
</reference>
<feature type="coiled-coil region" evidence="1">
    <location>
        <begin position="25"/>
        <end position="59"/>
    </location>
</feature>
<sequence length="137" mass="15918">MNQSQTKRIPGVTLEEERRTLSEILAIADRNLKQVKSSVQNLADELHELKEIYDAEDKEGLALWFNTDARFQQVRQELLRMERCRKKPYFGRIDFTDSSLLKKECYYIGKAAITKDAAELVVIDWRAPIASVYYEGS</sequence>
<organism evidence="2 3">
    <name type="scientific">Hungatella hathewayi DSM 13479</name>
    <dbReference type="NCBI Taxonomy" id="566550"/>
    <lineage>
        <taxon>Bacteria</taxon>
        <taxon>Bacillati</taxon>
        <taxon>Bacillota</taxon>
        <taxon>Clostridia</taxon>
        <taxon>Lachnospirales</taxon>
        <taxon>Lachnospiraceae</taxon>
        <taxon>Hungatella</taxon>
    </lineage>
</organism>
<name>D3ARI5_9FIRM</name>
<protein>
    <recommendedName>
        <fullName evidence="4">DNA helicase</fullName>
    </recommendedName>
</protein>